<dbReference type="EMBL" id="JBHSTI010000008">
    <property type="protein sequence ID" value="MFC6238648.1"/>
    <property type="molecule type" value="Genomic_DNA"/>
</dbReference>
<protein>
    <submittedName>
        <fullName evidence="2">Uncharacterized protein</fullName>
    </submittedName>
</protein>
<name>A0ABW1T1R2_9ACTN</name>
<accession>A0ABW1T1R2</accession>
<evidence type="ECO:0000313" key="3">
    <source>
        <dbReference type="Proteomes" id="UP001596138"/>
    </source>
</evidence>
<sequence>MSTPTTDRTTEHVVPTPTTGTTVVLRGRGYLVLPLLAALLGAGLAAGIAWLIVSSVSLDITPAAIGM</sequence>
<dbReference type="Proteomes" id="UP001596138">
    <property type="component" value="Unassembled WGS sequence"/>
</dbReference>
<organism evidence="2 3">
    <name type="scientific">Longivirga aurantiaca</name>
    <dbReference type="NCBI Taxonomy" id="1837743"/>
    <lineage>
        <taxon>Bacteria</taxon>
        <taxon>Bacillati</taxon>
        <taxon>Actinomycetota</taxon>
        <taxon>Actinomycetes</taxon>
        <taxon>Sporichthyales</taxon>
        <taxon>Sporichthyaceae</taxon>
        <taxon>Longivirga</taxon>
    </lineage>
</organism>
<keyword evidence="1" id="KW-0472">Membrane</keyword>
<reference evidence="3" key="1">
    <citation type="journal article" date="2019" name="Int. J. Syst. Evol. Microbiol.">
        <title>The Global Catalogue of Microorganisms (GCM) 10K type strain sequencing project: providing services to taxonomists for standard genome sequencing and annotation.</title>
        <authorList>
            <consortium name="The Broad Institute Genomics Platform"/>
            <consortium name="The Broad Institute Genome Sequencing Center for Infectious Disease"/>
            <person name="Wu L."/>
            <person name="Ma J."/>
        </authorList>
    </citation>
    <scope>NUCLEOTIDE SEQUENCE [LARGE SCALE GENOMIC DNA]</scope>
    <source>
        <strain evidence="3">CGMCC 4.7317</strain>
    </source>
</reference>
<keyword evidence="3" id="KW-1185">Reference proteome</keyword>
<feature type="transmembrane region" description="Helical" evidence="1">
    <location>
        <begin position="30"/>
        <end position="53"/>
    </location>
</feature>
<proteinExistence type="predicted"/>
<keyword evidence="1" id="KW-0812">Transmembrane</keyword>
<keyword evidence="1" id="KW-1133">Transmembrane helix</keyword>
<comment type="caution">
    <text evidence="2">The sequence shown here is derived from an EMBL/GenBank/DDBJ whole genome shotgun (WGS) entry which is preliminary data.</text>
</comment>
<gene>
    <name evidence="2" type="ORF">ACFQGU_12240</name>
</gene>
<evidence type="ECO:0000256" key="1">
    <source>
        <dbReference type="SAM" id="Phobius"/>
    </source>
</evidence>
<evidence type="ECO:0000313" key="2">
    <source>
        <dbReference type="EMBL" id="MFC6238648.1"/>
    </source>
</evidence>
<dbReference type="RefSeq" id="WP_386767037.1">
    <property type="nucleotide sequence ID" value="NZ_JBHSTI010000008.1"/>
</dbReference>